<keyword evidence="2" id="KW-1185">Reference proteome</keyword>
<protein>
    <submittedName>
        <fullName evidence="1">Uncharacterized protein</fullName>
    </submittedName>
</protein>
<organism evidence="1 2">
    <name type="scientific">Anopheles culicifacies</name>
    <dbReference type="NCBI Taxonomy" id="139723"/>
    <lineage>
        <taxon>Eukaryota</taxon>
        <taxon>Metazoa</taxon>
        <taxon>Ecdysozoa</taxon>
        <taxon>Arthropoda</taxon>
        <taxon>Hexapoda</taxon>
        <taxon>Insecta</taxon>
        <taxon>Pterygota</taxon>
        <taxon>Neoptera</taxon>
        <taxon>Endopterygota</taxon>
        <taxon>Diptera</taxon>
        <taxon>Nematocera</taxon>
        <taxon>Culicoidea</taxon>
        <taxon>Culicidae</taxon>
        <taxon>Anophelinae</taxon>
        <taxon>Anopheles</taxon>
        <taxon>culicifacies species complex</taxon>
    </lineage>
</organism>
<evidence type="ECO:0000313" key="1">
    <source>
        <dbReference type="EnsemblMetazoa" id="ACUA006345-PA"/>
    </source>
</evidence>
<dbReference type="EMBL" id="AXCM01018032">
    <property type="status" value="NOT_ANNOTATED_CDS"/>
    <property type="molecule type" value="Genomic_DNA"/>
</dbReference>
<sequence>MRYKNLSQPCDDRPAQIAKQEIDPEKWTSHHGLDLSVRKKVCNIKYGVLQHWSENLITQNLAYERALTQIDTVKYGPVCWSSYYSSSFSGGTSRIRKHTTENAVSNGTPISD</sequence>
<reference evidence="1" key="2">
    <citation type="submission" date="2020-05" db="UniProtKB">
        <authorList>
            <consortium name="EnsemblMetazoa"/>
        </authorList>
    </citation>
    <scope>IDENTIFICATION</scope>
    <source>
        <strain evidence="1">A-37</strain>
    </source>
</reference>
<dbReference type="EnsemblMetazoa" id="ACUA006345-RA">
    <property type="protein sequence ID" value="ACUA006345-PA"/>
    <property type="gene ID" value="ACUA006345"/>
</dbReference>
<evidence type="ECO:0000313" key="2">
    <source>
        <dbReference type="Proteomes" id="UP000075883"/>
    </source>
</evidence>
<accession>A0A182M0B6</accession>
<proteinExistence type="predicted"/>
<name>A0A182M0B6_9DIPT</name>
<dbReference type="Proteomes" id="UP000075883">
    <property type="component" value="Unassembled WGS sequence"/>
</dbReference>
<reference evidence="2" key="1">
    <citation type="submission" date="2013-09" db="EMBL/GenBank/DDBJ databases">
        <title>The Genome Sequence of Anopheles culicifacies species A.</title>
        <authorList>
            <consortium name="The Broad Institute Genomics Platform"/>
            <person name="Neafsey D.E."/>
            <person name="Besansky N."/>
            <person name="Howell P."/>
            <person name="Walton C."/>
            <person name="Young S.K."/>
            <person name="Zeng Q."/>
            <person name="Gargeya S."/>
            <person name="Fitzgerald M."/>
            <person name="Haas B."/>
            <person name="Abouelleil A."/>
            <person name="Allen A.W."/>
            <person name="Alvarado L."/>
            <person name="Arachchi H.M."/>
            <person name="Berlin A.M."/>
            <person name="Chapman S.B."/>
            <person name="Gainer-Dewar J."/>
            <person name="Goldberg J."/>
            <person name="Griggs A."/>
            <person name="Gujja S."/>
            <person name="Hansen M."/>
            <person name="Howarth C."/>
            <person name="Imamovic A."/>
            <person name="Ireland A."/>
            <person name="Larimer J."/>
            <person name="McCowan C."/>
            <person name="Murphy C."/>
            <person name="Pearson M."/>
            <person name="Poon T.W."/>
            <person name="Priest M."/>
            <person name="Roberts A."/>
            <person name="Saif S."/>
            <person name="Shea T."/>
            <person name="Sisk P."/>
            <person name="Sykes S."/>
            <person name="Wortman J."/>
            <person name="Nusbaum C."/>
            <person name="Birren B."/>
        </authorList>
    </citation>
    <scope>NUCLEOTIDE SEQUENCE [LARGE SCALE GENOMIC DNA]</scope>
    <source>
        <strain evidence="2">A-37</strain>
    </source>
</reference>
<dbReference type="VEuPathDB" id="VectorBase:ACUA006345"/>
<dbReference type="AlphaFoldDB" id="A0A182M0B6"/>